<keyword evidence="3" id="KW-1185">Reference proteome</keyword>
<feature type="transmembrane region" description="Helical" evidence="1">
    <location>
        <begin position="49"/>
        <end position="69"/>
    </location>
</feature>
<gene>
    <name evidence="2" type="ORF">DSCA_13650</name>
</gene>
<dbReference type="RefSeq" id="WP_155315696.1">
    <property type="nucleotide sequence ID" value="NZ_AP021874.1"/>
</dbReference>
<organism evidence="2 3">
    <name type="scientific">Desulfosarcina alkanivorans</name>
    <dbReference type="NCBI Taxonomy" id="571177"/>
    <lineage>
        <taxon>Bacteria</taxon>
        <taxon>Pseudomonadati</taxon>
        <taxon>Thermodesulfobacteriota</taxon>
        <taxon>Desulfobacteria</taxon>
        <taxon>Desulfobacterales</taxon>
        <taxon>Desulfosarcinaceae</taxon>
        <taxon>Desulfosarcina</taxon>
    </lineage>
</organism>
<evidence type="ECO:0000256" key="1">
    <source>
        <dbReference type="SAM" id="Phobius"/>
    </source>
</evidence>
<dbReference type="OrthoDB" id="6401046at2"/>
<evidence type="ECO:0000313" key="3">
    <source>
        <dbReference type="Proteomes" id="UP000427906"/>
    </source>
</evidence>
<sequence>MKLQDLWDIYQSYTKEMTKQLRYLSVAGIAICWAFRAQDAFNTSGQLDLPTLVAFAMLMFIVFFLLDITQYFTGALLHRFWIFKVEEYKYQNNECQNDECTKPRWLDYPAYTLFLLKTATALIAFSLVARYFYTLL</sequence>
<dbReference type="KEGG" id="dalk:DSCA_13650"/>
<protein>
    <submittedName>
        <fullName evidence="2">Uncharacterized protein</fullName>
    </submittedName>
</protein>
<dbReference type="Proteomes" id="UP000427906">
    <property type="component" value="Chromosome"/>
</dbReference>
<feature type="transmembrane region" description="Helical" evidence="1">
    <location>
        <begin position="21"/>
        <end position="37"/>
    </location>
</feature>
<dbReference type="EMBL" id="AP021874">
    <property type="protein sequence ID" value="BBO67435.1"/>
    <property type="molecule type" value="Genomic_DNA"/>
</dbReference>
<proteinExistence type="predicted"/>
<feature type="transmembrane region" description="Helical" evidence="1">
    <location>
        <begin position="111"/>
        <end position="133"/>
    </location>
</feature>
<dbReference type="AlphaFoldDB" id="A0A5K7YG27"/>
<reference evidence="2 3" key="1">
    <citation type="submission" date="2019-11" db="EMBL/GenBank/DDBJ databases">
        <title>Comparative genomics of hydrocarbon-degrading Desulfosarcina strains.</title>
        <authorList>
            <person name="Watanabe M."/>
            <person name="Kojima H."/>
            <person name="Fukui M."/>
        </authorList>
    </citation>
    <scope>NUCLEOTIDE SEQUENCE [LARGE SCALE GENOMIC DNA]</scope>
    <source>
        <strain evidence="2 3">PL12</strain>
    </source>
</reference>
<keyword evidence="1" id="KW-0472">Membrane</keyword>
<accession>A0A5K7YG27</accession>
<evidence type="ECO:0000313" key="2">
    <source>
        <dbReference type="EMBL" id="BBO67435.1"/>
    </source>
</evidence>
<name>A0A5K7YG27_9BACT</name>
<keyword evidence="1" id="KW-1133">Transmembrane helix</keyword>
<keyword evidence="1" id="KW-0812">Transmembrane</keyword>